<keyword evidence="2" id="KW-1185">Reference proteome</keyword>
<protein>
    <recommendedName>
        <fullName evidence="3">Nuclear transport factor 2 family protein</fullName>
    </recommendedName>
</protein>
<accession>A0ABW4D3B2</accession>
<proteinExistence type="predicted"/>
<sequence>MTAETSTLLTCCDDLTTALATKDICWLNDHLAPTAERRTPLVPPQAKYDWIDAIQNEALIYDHFTVPTLDQLVGTRGLVHLTARLTEHPHQATPVTLQLTFIREPDCWQLYRNRELSEKPIDWIG</sequence>
<comment type="caution">
    <text evidence="1">The sequence shown here is derived from an EMBL/GenBank/DDBJ whole genome shotgun (WGS) entry which is preliminary data.</text>
</comment>
<evidence type="ECO:0000313" key="2">
    <source>
        <dbReference type="Proteomes" id="UP001597189"/>
    </source>
</evidence>
<dbReference type="EMBL" id="JBHTOD010000002">
    <property type="protein sequence ID" value="MFD1454482.1"/>
    <property type="molecule type" value="Genomic_DNA"/>
</dbReference>
<evidence type="ECO:0000313" key="1">
    <source>
        <dbReference type="EMBL" id="MFD1454482.1"/>
    </source>
</evidence>
<dbReference type="Proteomes" id="UP001597189">
    <property type="component" value="Unassembled WGS sequence"/>
</dbReference>
<name>A0ABW4D3B2_9LACO</name>
<reference evidence="2" key="1">
    <citation type="journal article" date="2019" name="Int. J. Syst. Evol. Microbiol.">
        <title>The Global Catalogue of Microorganisms (GCM) 10K type strain sequencing project: providing services to taxonomists for standard genome sequencing and annotation.</title>
        <authorList>
            <consortium name="The Broad Institute Genomics Platform"/>
            <consortium name="The Broad Institute Genome Sequencing Center for Infectious Disease"/>
            <person name="Wu L."/>
            <person name="Ma J."/>
        </authorList>
    </citation>
    <scope>NUCLEOTIDE SEQUENCE [LARGE SCALE GENOMIC DNA]</scope>
    <source>
        <strain evidence="2">CCM 8979</strain>
    </source>
</reference>
<evidence type="ECO:0008006" key="3">
    <source>
        <dbReference type="Google" id="ProtNLM"/>
    </source>
</evidence>
<organism evidence="1 2">
    <name type="scientific">Levilactobacillus lanxiensis</name>
    <dbReference type="NCBI Taxonomy" id="2799568"/>
    <lineage>
        <taxon>Bacteria</taxon>
        <taxon>Bacillati</taxon>
        <taxon>Bacillota</taxon>
        <taxon>Bacilli</taxon>
        <taxon>Lactobacillales</taxon>
        <taxon>Lactobacillaceae</taxon>
        <taxon>Levilactobacillus</taxon>
    </lineage>
</organism>
<dbReference type="RefSeq" id="WP_203643599.1">
    <property type="nucleotide sequence ID" value="NZ_BOLN01000002.1"/>
</dbReference>
<gene>
    <name evidence="1" type="ORF">ACFQ44_02155</name>
</gene>